<sequence length="386" mass="40746">MMPNLKVAFGALLAIAVGGCSATPAPAAGPVSTNAALAAALGNARGGETIAVAPGDYTLSLDGKSYTKPVTITSATPGKLAHFSDVSLSNVENVTLRNIRLGRALEAGEQNWLRFVRISGSRNIAVDQAWVHGSLDDNPLNDGVGIFVIDTKGVTISRSDFQQLYNGVIFTKSQDVTLQGNRFYQMASDGSDFSAIDTALIDGNCYSSFHPAPGDHPDGIQFWNHSVPSGSTNVKITNNQVFKGTGDGMQGIFISAENPALRHSNFTIVNNLIYNQNLYHGIFASGIDHVLIENNTVLSIPGGHSVWIAAAGAADVTLTGNIADQFVNDKSRDVKLSDNIFLNESGGKAKFPNRKAGVEARASDLIIAGRGFQGANKQCVISRPAE</sequence>
<dbReference type="EMBL" id="QFNN01000010">
    <property type="protein sequence ID" value="PZO91365.1"/>
    <property type="molecule type" value="Genomic_DNA"/>
</dbReference>
<evidence type="ECO:0000313" key="3">
    <source>
        <dbReference type="EMBL" id="PZO91365.1"/>
    </source>
</evidence>
<dbReference type="InterPro" id="IPR039448">
    <property type="entry name" value="Beta_helix"/>
</dbReference>
<proteinExistence type="predicted"/>
<protein>
    <recommendedName>
        <fullName evidence="2">Right handed beta helix domain-containing protein</fullName>
    </recommendedName>
</protein>
<dbReference type="InterPro" id="IPR006626">
    <property type="entry name" value="PbH1"/>
</dbReference>
<feature type="signal peptide" evidence="1">
    <location>
        <begin position="1"/>
        <end position="27"/>
    </location>
</feature>
<comment type="caution">
    <text evidence="3">The sequence shown here is derived from an EMBL/GenBank/DDBJ whole genome shotgun (WGS) entry which is preliminary data.</text>
</comment>
<accession>A0A2W5C853</accession>
<evidence type="ECO:0000313" key="4">
    <source>
        <dbReference type="Proteomes" id="UP000249066"/>
    </source>
</evidence>
<dbReference type="PROSITE" id="PS51257">
    <property type="entry name" value="PROKAR_LIPOPROTEIN"/>
    <property type="match status" value="1"/>
</dbReference>
<reference evidence="3 4" key="1">
    <citation type="submission" date="2017-08" db="EMBL/GenBank/DDBJ databases">
        <title>Infants hospitalized years apart are colonized by the same room-sourced microbial strains.</title>
        <authorList>
            <person name="Brooks B."/>
            <person name="Olm M.R."/>
            <person name="Firek B.A."/>
            <person name="Baker R."/>
            <person name="Thomas B.C."/>
            <person name="Morowitz M.J."/>
            <person name="Banfield J.F."/>
        </authorList>
    </citation>
    <scope>NUCLEOTIDE SEQUENCE [LARGE SCALE GENOMIC DNA]</scope>
    <source>
        <strain evidence="3">S2_018_000_R2_101</strain>
    </source>
</reference>
<organism evidence="3 4">
    <name type="scientific">Sphingomonas sanxanigenens</name>
    <dbReference type="NCBI Taxonomy" id="397260"/>
    <lineage>
        <taxon>Bacteria</taxon>
        <taxon>Pseudomonadati</taxon>
        <taxon>Pseudomonadota</taxon>
        <taxon>Alphaproteobacteria</taxon>
        <taxon>Sphingomonadales</taxon>
        <taxon>Sphingomonadaceae</taxon>
        <taxon>Sphingomonas</taxon>
    </lineage>
</organism>
<evidence type="ECO:0000256" key="1">
    <source>
        <dbReference type="SAM" id="SignalP"/>
    </source>
</evidence>
<feature type="domain" description="Right handed beta helix" evidence="2">
    <location>
        <begin position="142"/>
        <end position="275"/>
    </location>
</feature>
<feature type="chain" id="PRO_5016130839" description="Right handed beta helix domain-containing protein" evidence="1">
    <location>
        <begin position="28"/>
        <end position="386"/>
    </location>
</feature>
<dbReference type="InterPro" id="IPR012334">
    <property type="entry name" value="Pectin_lyas_fold"/>
</dbReference>
<dbReference type="Gene3D" id="2.160.20.10">
    <property type="entry name" value="Single-stranded right-handed beta-helix, Pectin lyase-like"/>
    <property type="match status" value="1"/>
</dbReference>
<dbReference type="AlphaFoldDB" id="A0A2W5C853"/>
<dbReference type="Proteomes" id="UP000249066">
    <property type="component" value="Unassembled WGS sequence"/>
</dbReference>
<keyword evidence="1" id="KW-0732">Signal</keyword>
<dbReference type="Pfam" id="PF13229">
    <property type="entry name" value="Beta_helix"/>
    <property type="match status" value="1"/>
</dbReference>
<name>A0A2W5C853_9SPHN</name>
<evidence type="ECO:0000259" key="2">
    <source>
        <dbReference type="Pfam" id="PF13229"/>
    </source>
</evidence>
<dbReference type="SMART" id="SM00710">
    <property type="entry name" value="PbH1"/>
    <property type="match status" value="6"/>
</dbReference>
<gene>
    <name evidence="3" type="ORF">DI623_03470</name>
</gene>
<dbReference type="SUPFAM" id="SSF51126">
    <property type="entry name" value="Pectin lyase-like"/>
    <property type="match status" value="1"/>
</dbReference>
<dbReference type="InterPro" id="IPR011050">
    <property type="entry name" value="Pectin_lyase_fold/virulence"/>
</dbReference>